<comment type="caution">
    <text evidence="1">The sequence shown here is derived from an EMBL/GenBank/DDBJ whole genome shotgun (WGS) entry which is preliminary data.</text>
</comment>
<keyword evidence="2" id="KW-1185">Reference proteome</keyword>
<gene>
    <name evidence="1" type="ORF">KCU98_g276</name>
</gene>
<accession>A0A9P8G8U5</accession>
<evidence type="ECO:0000313" key="1">
    <source>
        <dbReference type="EMBL" id="KAG9991849.1"/>
    </source>
</evidence>
<name>A0A9P8G8U5_AURME</name>
<dbReference type="Proteomes" id="UP000729357">
    <property type="component" value="Unassembled WGS sequence"/>
</dbReference>
<proteinExistence type="predicted"/>
<reference evidence="1" key="2">
    <citation type="submission" date="2021-08" db="EMBL/GenBank/DDBJ databases">
        <authorList>
            <person name="Gostincar C."/>
            <person name="Sun X."/>
            <person name="Song Z."/>
            <person name="Gunde-Cimerman N."/>
        </authorList>
    </citation>
    <scope>NUCLEOTIDE SEQUENCE</scope>
    <source>
        <strain evidence="1">EXF-9298</strain>
    </source>
</reference>
<feature type="non-terminal residue" evidence="1">
    <location>
        <position position="182"/>
    </location>
</feature>
<dbReference type="AlphaFoldDB" id="A0A9P8G8U5"/>
<reference evidence="1" key="1">
    <citation type="journal article" date="2021" name="J Fungi (Basel)">
        <title>Virulence traits and population genomics of the black yeast Aureobasidium melanogenum.</title>
        <authorList>
            <person name="Cernosa A."/>
            <person name="Sun X."/>
            <person name="Gostincar C."/>
            <person name="Fang C."/>
            <person name="Gunde-Cimerman N."/>
            <person name="Song Z."/>
        </authorList>
    </citation>
    <scope>NUCLEOTIDE SEQUENCE</scope>
    <source>
        <strain evidence="1">EXF-9298</strain>
    </source>
</reference>
<organism evidence="1 2">
    <name type="scientific">Aureobasidium melanogenum</name>
    <name type="common">Aureobasidium pullulans var. melanogenum</name>
    <dbReference type="NCBI Taxonomy" id="46634"/>
    <lineage>
        <taxon>Eukaryota</taxon>
        <taxon>Fungi</taxon>
        <taxon>Dikarya</taxon>
        <taxon>Ascomycota</taxon>
        <taxon>Pezizomycotina</taxon>
        <taxon>Dothideomycetes</taxon>
        <taxon>Dothideomycetidae</taxon>
        <taxon>Dothideales</taxon>
        <taxon>Saccotheciaceae</taxon>
        <taxon>Aureobasidium</taxon>
    </lineage>
</organism>
<evidence type="ECO:0000313" key="2">
    <source>
        <dbReference type="Proteomes" id="UP000729357"/>
    </source>
</evidence>
<dbReference type="EMBL" id="JAHFXS010000001">
    <property type="protein sequence ID" value="KAG9991849.1"/>
    <property type="molecule type" value="Genomic_DNA"/>
</dbReference>
<sequence>MAASPATSLVSLAQQVKLDSPSALAVVRNAILHERPFSLIGEIASLRSTRSNGRKLQVSFGPAARPSLAHGKIMGVSRNVSRLGRMKVWLRLRTSSAHSADMPTVKTSVANAPSPITTRSQCARLNISPIDSNQSLTPTAHSDVHIELIDKDRLMYASLRLRHPKDPGVVPAASPSTKSNLP</sequence>
<protein>
    <submittedName>
        <fullName evidence="1">Uncharacterized protein</fullName>
    </submittedName>
</protein>